<dbReference type="AlphaFoldDB" id="B9FXQ2"/>
<organism evidence="1">
    <name type="scientific">Oryza sativa subsp. japonica</name>
    <name type="common">Rice</name>
    <dbReference type="NCBI Taxonomy" id="39947"/>
    <lineage>
        <taxon>Eukaryota</taxon>
        <taxon>Viridiplantae</taxon>
        <taxon>Streptophyta</taxon>
        <taxon>Embryophyta</taxon>
        <taxon>Tracheophyta</taxon>
        <taxon>Spermatophyta</taxon>
        <taxon>Magnoliopsida</taxon>
        <taxon>Liliopsida</taxon>
        <taxon>Poales</taxon>
        <taxon>Poaceae</taxon>
        <taxon>BOP clade</taxon>
        <taxon>Oryzoideae</taxon>
        <taxon>Oryzeae</taxon>
        <taxon>Oryzinae</taxon>
        <taxon>Oryza</taxon>
        <taxon>Oryza sativa</taxon>
    </lineage>
</organism>
<proteinExistence type="predicted"/>
<dbReference type="Proteomes" id="UP000007752">
    <property type="component" value="Chromosome 7"/>
</dbReference>
<dbReference type="EMBL" id="CM000144">
    <property type="protein sequence ID" value="EEE67339.1"/>
    <property type="molecule type" value="Genomic_DNA"/>
</dbReference>
<evidence type="ECO:0000313" key="1">
    <source>
        <dbReference type="EMBL" id="EEE67339.1"/>
    </source>
</evidence>
<name>B9FXQ2_ORYSJ</name>
<protein>
    <submittedName>
        <fullName evidence="1">Uncharacterized protein</fullName>
    </submittedName>
</protein>
<gene>
    <name evidence="1" type="ORF">OsJ_24596</name>
</gene>
<reference evidence="1" key="2">
    <citation type="submission" date="2008-12" db="EMBL/GenBank/DDBJ databases">
        <title>Improved gene annotation of the rice (Oryza sativa) genomes.</title>
        <authorList>
            <person name="Wang J."/>
            <person name="Li R."/>
            <person name="Fan W."/>
            <person name="Huang Q."/>
            <person name="Zhang J."/>
            <person name="Zhou Y."/>
            <person name="Hu Y."/>
            <person name="Zi S."/>
            <person name="Li J."/>
            <person name="Ni P."/>
            <person name="Zheng H."/>
            <person name="Zhang Y."/>
            <person name="Zhao M."/>
            <person name="Hao Q."/>
            <person name="McDermott J."/>
            <person name="Samudrala R."/>
            <person name="Kristiansen K."/>
            <person name="Wong G.K.-S."/>
        </authorList>
    </citation>
    <scope>NUCLEOTIDE SEQUENCE</scope>
</reference>
<reference evidence="1" key="1">
    <citation type="journal article" date="2005" name="PLoS Biol.">
        <title>The genomes of Oryza sativa: a history of duplications.</title>
        <authorList>
            <person name="Yu J."/>
            <person name="Wang J."/>
            <person name="Lin W."/>
            <person name="Li S."/>
            <person name="Li H."/>
            <person name="Zhou J."/>
            <person name="Ni P."/>
            <person name="Dong W."/>
            <person name="Hu S."/>
            <person name="Zeng C."/>
            <person name="Zhang J."/>
            <person name="Zhang Y."/>
            <person name="Li R."/>
            <person name="Xu Z."/>
            <person name="Li S."/>
            <person name="Li X."/>
            <person name="Zheng H."/>
            <person name="Cong L."/>
            <person name="Lin L."/>
            <person name="Yin J."/>
            <person name="Geng J."/>
            <person name="Li G."/>
            <person name="Shi J."/>
            <person name="Liu J."/>
            <person name="Lv H."/>
            <person name="Li J."/>
            <person name="Wang J."/>
            <person name="Deng Y."/>
            <person name="Ran L."/>
            <person name="Shi X."/>
            <person name="Wang X."/>
            <person name="Wu Q."/>
            <person name="Li C."/>
            <person name="Ren X."/>
            <person name="Wang J."/>
            <person name="Wang X."/>
            <person name="Li D."/>
            <person name="Liu D."/>
            <person name="Zhang X."/>
            <person name="Ji Z."/>
            <person name="Zhao W."/>
            <person name="Sun Y."/>
            <person name="Zhang Z."/>
            <person name="Bao J."/>
            <person name="Han Y."/>
            <person name="Dong L."/>
            <person name="Ji J."/>
            <person name="Chen P."/>
            <person name="Wu S."/>
            <person name="Liu J."/>
            <person name="Xiao Y."/>
            <person name="Bu D."/>
            <person name="Tan J."/>
            <person name="Yang L."/>
            <person name="Ye C."/>
            <person name="Zhang J."/>
            <person name="Xu J."/>
            <person name="Zhou Y."/>
            <person name="Yu Y."/>
            <person name="Zhang B."/>
            <person name="Zhuang S."/>
            <person name="Wei H."/>
            <person name="Liu B."/>
            <person name="Lei M."/>
            <person name="Yu H."/>
            <person name="Li Y."/>
            <person name="Xu H."/>
            <person name="Wei S."/>
            <person name="He X."/>
            <person name="Fang L."/>
            <person name="Zhang Z."/>
            <person name="Zhang Y."/>
            <person name="Huang X."/>
            <person name="Su Z."/>
            <person name="Tong W."/>
            <person name="Li J."/>
            <person name="Tong Z."/>
            <person name="Li S."/>
            <person name="Ye J."/>
            <person name="Wang L."/>
            <person name="Fang L."/>
            <person name="Lei T."/>
            <person name="Chen C."/>
            <person name="Chen H."/>
            <person name="Xu Z."/>
            <person name="Li H."/>
            <person name="Huang H."/>
            <person name="Zhang F."/>
            <person name="Xu H."/>
            <person name="Li N."/>
            <person name="Zhao C."/>
            <person name="Li S."/>
            <person name="Dong L."/>
            <person name="Huang Y."/>
            <person name="Li L."/>
            <person name="Xi Y."/>
            <person name="Qi Q."/>
            <person name="Li W."/>
            <person name="Zhang B."/>
            <person name="Hu W."/>
            <person name="Zhang Y."/>
            <person name="Tian X."/>
            <person name="Jiao Y."/>
            <person name="Liang X."/>
            <person name="Jin J."/>
            <person name="Gao L."/>
            <person name="Zheng W."/>
            <person name="Hao B."/>
            <person name="Liu S."/>
            <person name="Wang W."/>
            <person name="Yuan L."/>
            <person name="Cao M."/>
            <person name="McDermott J."/>
            <person name="Samudrala R."/>
            <person name="Wang J."/>
            <person name="Wong G.K."/>
            <person name="Yang H."/>
        </authorList>
    </citation>
    <scope>NUCLEOTIDE SEQUENCE [LARGE SCALE GENOMIC DNA]</scope>
</reference>
<sequence length="156" mass="16828">MLLCPRRLNLLLQIHVAGRSVESTQRDGSSLLGAALAREGKGGAWYHRARAVALDSSLLSSTLAGETTIAAVGSVDLPSSTSTLWWRHPHPQFPHTRTFQRPLSLPSSLMLLAAVLIVRLPAPRLDLVGHTFLGVHLPVRRLDLASRAVLGVCLPP</sequence>
<accession>B9FXQ2</accession>